<dbReference type="InterPro" id="IPR014710">
    <property type="entry name" value="RmlC-like_jellyroll"/>
</dbReference>
<dbReference type="GO" id="GO:0003677">
    <property type="term" value="F:DNA binding"/>
    <property type="evidence" value="ECO:0007669"/>
    <property type="project" value="UniProtKB-KW"/>
</dbReference>
<dbReference type="GO" id="GO:0003700">
    <property type="term" value="F:DNA-binding transcription factor activity"/>
    <property type="evidence" value="ECO:0007669"/>
    <property type="project" value="TreeGrafter"/>
</dbReference>
<organism evidence="6 7">
    <name type="scientific">Siccirubricoccus deserti</name>
    <dbReference type="NCBI Taxonomy" id="2013562"/>
    <lineage>
        <taxon>Bacteria</taxon>
        <taxon>Pseudomonadati</taxon>
        <taxon>Pseudomonadota</taxon>
        <taxon>Alphaproteobacteria</taxon>
        <taxon>Acetobacterales</taxon>
        <taxon>Roseomonadaceae</taxon>
        <taxon>Siccirubricoccus</taxon>
    </lineage>
</organism>
<dbReference type="EMBL" id="JACOMF010000092">
    <property type="protein sequence ID" value="MBC4018912.1"/>
    <property type="molecule type" value="Genomic_DNA"/>
</dbReference>
<gene>
    <name evidence="6" type="ORF">H7965_27050</name>
</gene>
<dbReference type="AlphaFoldDB" id="A0A9X0UFL8"/>
<evidence type="ECO:0000313" key="7">
    <source>
        <dbReference type="Proteomes" id="UP000600101"/>
    </source>
</evidence>
<keyword evidence="2" id="KW-0238">DNA-binding</keyword>
<dbReference type="Gene3D" id="1.10.10.10">
    <property type="entry name" value="Winged helix-like DNA-binding domain superfamily/Winged helix DNA-binding domain"/>
    <property type="match status" value="1"/>
</dbReference>
<keyword evidence="1" id="KW-0805">Transcription regulation</keyword>
<sequence length="262" mass="28478">MLCPTETTSTDNRLLSALPAEELDRLRPGLETIRLATGQDLHAPGEPISHIYFPHRGVVSLVSEVPDSRSVEIATVGNEGMVGVAILLGATTMPSRAFCQIPGAASRMAAGTFRTALDVNPVFRALLLRYVLALLNQVAQTAVCNRVHPIEQRCARWLLMTHDQVNRAPRFPLTQSFLSQMLGVRRASVSVAASTLQREGILRYARGIVTIPDRDALEAAACPCYGIIRAEFVRRAPRPRACAGPSAATPPRRGGRAQDRPR</sequence>
<dbReference type="InterPro" id="IPR050397">
    <property type="entry name" value="Env_Response_Regulators"/>
</dbReference>
<dbReference type="PROSITE" id="PS50042">
    <property type="entry name" value="CNMP_BINDING_3"/>
    <property type="match status" value="1"/>
</dbReference>
<name>A0A9X0UFL8_9PROT</name>
<proteinExistence type="predicted"/>
<dbReference type="InterPro" id="IPR000595">
    <property type="entry name" value="cNMP-bd_dom"/>
</dbReference>
<evidence type="ECO:0000256" key="2">
    <source>
        <dbReference type="ARBA" id="ARBA00023125"/>
    </source>
</evidence>
<dbReference type="PANTHER" id="PTHR24567">
    <property type="entry name" value="CRP FAMILY TRANSCRIPTIONAL REGULATORY PROTEIN"/>
    <property type="match status" value="1"/>
</dbReference>
<dbReference type="SMART" id="SM00100">
    <property type="entry name" value="cNMP"/>
    <property type="match status" value="1"/>
</dbReference>
<dbReference type="Pfam" id="PF00027">
    <property type="entry name" value="cNMP_binding"/>
    <property type="match status" value="1"/>
</dbReference>
<evidence type="ECO:0000256" key="3">
    <source>
        <dbReference type="ARBA" id="ARBA00023163"/>
    </source>
</evidence>
<keyword evidence="3" id="KW-0804">Transcription</keyword>
<keyword evidence="7" id="KW-1185">Reference proteome</keyword>
<dbReference type="Gene3D" id="2.60.120.10">
    <property type="entry name" value="Jelly Rolls"/>
    <property type="match status" value="1"/>
</dbReference>
<dbReference type="PANTHER" id="PTHR24567:SF74">
    <property type="entry name" value="HTH-TYPE TRANSCRIPTIONAL REGULATOR ARCR"/>
    <property type="match status" value="1"/>
</dbReference>
<dbReference type="CDD" id="cd00038">
    <property type="entry name" value="CAP_ED"/>
    <property type="match status" value="1"/>
</dbReference>
<dbReference type="RefSeq" id="WP_186773651.1">
    <property type="nucleotide sequence ID" value="NZ_JACOMF010000092.1"/>
</dbReference>
<dbReference type="Proteomes" id="UP000600101">
    <property type="component" value="Unassembled WGS sequence"/>
</dbReference>
<evidence type="ECO:0000313" key="6">
    <source>
        <dbReference type="EMBL" id="MBC4018912.1"/>
    </source>
</evidence>
<evidence type="ECO:0000256" key="1">
    <source>
        <dbReference type="ARBA" id="ARBA00023015"/>
    </source>
</evidence>
<dbReference type="SUPFAM" id="SSF46785">
    <property type="entry name" value="Winged helix' DNA-binding domain"/>
    <property type="match status" value="1"/>
</dbReference>
<accession>A0A9X0UFL8</accession>
<dbReference type="Pfam" id="PF13545">
    <property type="entry name" value="HTH_Crp_2"/>
    <property type="match status" value="1"/>
</dbReference>
<dbReference type="InterPro" id="IPR036390">
    <property type="entry name" value="WH_DNA-bd_sf"/>
</dbReference>
<evidence type="ECO:0000256" key="4">
    <source>
        <dbReference type="SAM" id="MobiDB-lite"/>
    </source>
</evidence>
<feature type="domain" description="Cyclic nucleotide-binding" evidence="5">
    <location>
        <begin position="14"/>
        <end position="127"/>
    </location>
</feature>
<feature type="region of interest" description="Disordered" evidence="4">
    <location>
        <begin position="240"/>
        <end position="262"/>
    </location>
</feature>
<comment type="caution">
    <text evidence="6">The sequence shown here is derived from an EMBL/GenBank/DDBJ whole genome shotgun (WGS) entry which is preliminary data.</text>
</comment>
<reference evidence="6" key="1">
    <citation type="submission" date="2020-08" db="EMBL/GenBank/DDBJ databases">
        <authorList>
            <person name="Hu Y."/>
            <person name="Nguyen S.V."/>
            <person name="Li F."/>
            <person name="Fanning S."/>
        </authorList>
    </citation>
    <scope>NUCLEOTIDE SEQUENCE</scope>
    <source>
        <strain evidence="6">SYSU D8009</strain>
    </source>
</reference>
<evidence type="ECO:0000259" key="5">
    <source>
        <dbReference type="PROSITE" id="PS50042"/>
    </source>
</evidence>
<protein>
    <submittedName>
        <fullName evidence="6">Crp/Fnr family transcriptional regulator</fullName>
    </submittedName>
</protein>
<dbReference type="SUPFAM" id="SSF51206">
    <property type="entry name" value="cAMP-binding domain-like"/>
    <property type="match status" value="1"/>
</dbReference>
<dbReference type="InterPro" id="IPR012318">
    <property type="entry name" value="HTH_CRP"/>
</dbReference>
<dbReference type="GO" id="GO:0005829">
    <property type="term" value="C:cytosol"/>
    <property type="evidence" value="ECO:0007669"/>
    <property type="project" value="TreeGrafter"/>
</dbReference>
<dbReference type="InterPro" id="IPR018490">
    <property type="entry name" value="cNMP-bd_dom_sf"/>
</dbReference>
<dbReference type="InterPro" id="IPR036388">
    <property type="entry name" value="WH-like_DNA-bd_sf"/>
</dbReference>